<proteinExistence type="predicted"/>
<dbReference type="AlphaFoldDB" id="A0AAW9SJ86"/>
<evidence type="ECO:0000256" key="1">
    <source>
        <dbReference type="SAM" id="SignalP"/>
    </source>
</evidence>
<protein>
    <submittedName>
        <fullName evidence="2">Uncharacterized protein</fullName>
    </submittedName>
</protein>
<evidence type="ECO:0000313" key="2">
    <source>
        <dbReference type="EMBL" id="MEN7550761.1"/>
    </source>
</evidence>
<dbReference type="Proteomes" id="UP001403385">
    <property type="component" value="Unassembled WGS sequence"/>
</dbReference>
<feature type="chain" id="PRO_5043320271" evidence="1">
    <location>
        <begin position="19"/>
        <end position="160"/>
    </location>
</feature>
<keyword evidence="1" id="KW-0732">Signal</keyword>
<gene>
    <name evidence="2" type="ORF">AAG747_22765</name>
</gene>
<dbReference type="EMBL" id="JBDKWZ010000016">
    <property type="protein sequence ID" value="MEN7550761.1"/>
    <property type="molecule type" value="Genomic_DNA"/>
</dbReference>
<name>A0AAW9SJ86_9BACT</name>
<comment type="caution">
    <text evidence="2">The sequence shown here is derived from an EMBL/GenBank/DDBJ whole genome shotgun (WGS) entry which is preliminary data.</text>
</comment>
<dbReference type="RefSeq" id="WP_346823543.1">
    <property type="nucleotide sequence ID" value="NZ_JBDKWZ010000016.1"/>
</dbReference>
<evidence type="ECO:0000313" key="3">
    <source>
        <dbReference type="Proteomes" id="UP001403385"/>
    </source>
</evidence>
<sequence>MKQVLLIALLFSAQFVNAQVIKLDNGIAFSSFRNKKDLPMLSNSIKNYFVSVGIDFLEKKWFYLSSQIGYVKLGGKETNEFLDKDLRDVKSRTAFVHITTTFRMHPNRDKANFFVGLGPYVNILSDQNTIDVILYKDYTIENIHFGGKAELWEQLMILIS</sequence>
<feature type="signal peptide" evidence="1">
    <location>
        <begin position="1"/>
        <end position="18"/>
    </location>
</feature>
<organism evidence="2 3">
    <name type="scientific">Rapidithrix thailandica</name>
    <dbReference type="NCBI Taxonomy" id="413964"/>
    <lineage>
        <taxon>Bacteria</taxon>
        <taxon>Pseudomonadati</taxon>
        <taxon>Bacteroidota</taxon>
        <taxon>Cytophagia</taxon>
        <taxon>Cytophagales</taxon>
        <taxon>Flammeovirgaceae</taxon>
        <taxon>Rapidithrix</taxon>
    </lineage>
</organism>
<reference evidence="2 3" key="1">
    <citation type="submission" date="2024-04" db="EMBL/GenBank/DDBJ databases">
        <title>Novel genus in family Flammeovirgaceae.</title>
        <authorList>
            <person name="Nguyen T.H."/>
            <person name="Vuong T.Q."/>
            <person name="Le H."/>
            <person name="Kim S.-G."/>
        </authorList>
    </citation>
    <scope>NUCLEOTIDE SEQUENCE [LARGE SCALE GENOMIC DNA]</scope>
    <source>
        <strain evidence="2 3">JCM 23209</strain>
    </source>
</reference>
<accession>A0AAW9SJ86</accession>
<keyword evidence="3" id="KW-1185">Reference proteome</keyword>